<evidence type="ECO:0000256" key="1">
    <source>
        <dbReference type="ARBA" id="ARBA00023002"/>
    </source>
</evidence>
<dbReference type="NCBIfam" id="TIGR00401">
    <property type="entry name" value="msrA"/>
    <property type="match status" value="1"/>
</dbReference>
<feature type="active site" evidence="4">
    <location>
        <position position="16"/>
    </location>
</feature>
<organism evidence="6 7">
    <name type="scientific">Ralstonia wenshanensis</name>
    <dbReference type="NCBI Taxonomy" id="2842456"/>
    <lineage>
        <taxon>Bacteria</taxon>
        <taxon>Pseudomonadati</taxon>
        <taxon>Pseudomonadota</taxon>
        <taxon>Betaproteobacteria</taxon>
        <taxon>Burkholderiales</taxon>
        <taxon>Burkholderiaceae</taxon>
        <taxon>Ralstonia</taxon>
    </lineage>
</organism>
<accession>A0AAD2AVV0</accession>
<evidence type="ECO:0000259" key="5">
    <source>
        <dbReference type="Pfam" id="PF01625"/>
    </source>
</evidence>
<dbReference type="PANTHER" id="PTHR43774">
    <property type="entry name" value="PEPTIDE METHIONINE SULFOXIDE REDUCTASE"/>
    <property type="match status" value="1"/>
</dbReference>
<reference evidence="6 7" key="1">
    <citation type="submission" date="2023-07" db="EMBL/GenBank/DDBJ databases">
        <authorList>
            <person name="Peeters C."/>
        </authorList>
    </citation>
    <scope>NUCLEOTIDE SEQUENCE [LARGE SCALE GENOMIC DNA]</scope>
    <source>
        <strain evidence="6 7">LMG 18091</strain>
    </source>
</reference>
<feature type="domain" description="Peptide methionine sulphoxide reductase MsrA" evidence="5">
    <location>
        <begin position="9"/>
        <end position="165"/>
    </location>
</feature>
<evidence type="ECO:0000256" key="4">
    <source>
        <dbReference type="HAMAP-Rule" id="MF_01401"/>
    </source>
</evidence>
<evidence type="ECO:0000256" key="3">
    <source>
        <dbReference type="ARBA" id="ARBA00048782"/>
    </source>
</evidence>
<evidence type="ECO:0000313" key="7">
    <source>
        <dbReference type="Proteomes" id="UP001189915"/>
    </source>
</evidence>
<proteinExistence type="inferred from homology"/>
<dbReference type="HAMAP" id="MF_01401">
    <property type="entry name" value="MsrA"/>
    <property type="match status" value="1"/>
</dbReference>
<comment type="similarity">
    <text evidence="4">Belongs to the MsrA Met sulfoxide reductase family.</text>
</comment>
<sequence length="186" mass="20385">MTEQRALETAVLGGGCFWCLEAVFQQVQGVHSVVSGYAGGHVDRPSYRAVCNGNTGHAEVVAVKFDPAVIPYREILDIFFAIHDPTTVDRQGNDVGPQYRSAIFAQTAVQLATARTAVAELGASDIFEAPIVTELVDAADGKVTFWRAEDEHQNYFRDHPAQGYCAFVISPKVAKFRKQFAHRLQG</sequence>
<keyword evidence="7" id="KW-1185">Reference proteome</keyword>
<comment type="catalytic activity">
    <reaction evidence="2 4">
        <text>L-methionyl-[protein] + [thioredoxin]-disulfide + H2O = L-methionyl-(S)-S-oxide-[protein] + [thioredoxin]-dithiol</text>
        <dbReference type="Rhea" id="RHEA:14217"/>
        <dbReference type="Rhea" id="RHEA-COMP:10698"/>
        <dbReference type="Rhea" id="RHEA-COMP:10700"/>
        <dbReference type="Rhea" id="RHEA-COMP:12313"/>
        <dbReference type="Rhea" id="RHEA-COMP:12315"/>
        <dbReference type="ChEBI" id="CHEBI:15377"/>
        <dbReference type="ChEBI" id="CHEBI:16044"/>
        <dbReference type="ChEBI" id="CHEBI:29950"/>
        <dbReference type="ChEBI" id="CHEBI:44120"/>
        <dbReference type="ChEBI" id="CHEBI:50058"/>
        <dbReference type="EC" id="1.8.4.11"/>
    </reaction>
</comment>
<name>A0AAD2AVV0_9RALS</name>
<protein>
    <recommendedName>
        <fullName evidence="4">Peptide methionine sulfoxide reductase MsrA</fullName>
        <shortName evidence="4">Protein-methionine-S-oxide reductase</shortName>
        <ecNumber evidence="4">1.8.4.11</ecNumber>
    </recommendedName>
    <alternativeName>
        <fullName evidence="4">Peptide-methionine (S)-S-oxide reductase</fullName>
        <shortName evidence="4">Peptide Met(O) reductase</shortName>
    </alternativeName>
</protein>
<dbReference type="RefSeq" id="WP_316868579.1">
    <property type="nucleotide sequence ID" value="NZ_CATWAF010000001.1"/>
</dbReference>
<dbReference type="Proteomes" id="UP001189915">
    <property type="component" value="Unassembled WGS sequence"/>
</dbReference>
<evidence type="ECO:0000313" key="6">
    <source>
        <dbReference type="EMBL" id="CAJ0687015.1"/>
    </source>
</evidence>
<dbReference type="GO" id="GO:0008113">
    <property type="term" value="F:peptide-methionine (S)-S-oxide reductase activity"/>
    <property type="evidence" value="ECO:0007669"/>
    <property type="project" value="UniProtKB-UniRule"/>
</dbReference>
<dbReference type="EMBL" id="CATWAF010000001">
    <property type="protein sequence ID" value="CAJ0687015.1"/>
    <property type="molecule type" value="Genomic_DNA"/>
</dbReference>
<dbReference type="Gene3D" id="3.30.1060.10">
    <property type="entry name" value="Peptide methionine sulphoxide reductase MsrA"/>
    <property type="match status" value="1"/>
</dbReference>
<comment type="caution">
    <text evidence="6">The sequence shown here is derived from an EMBL/GenBank/DDBJ whole genome shotgun (WGS) entry which is preliminary data.</text>
</comment>
<dbReference type="InterPro" id="IPR002569">
    <property type="entry name" value="Met_Sox_Rdtase_MsrA_dom"/>
</dbReference>
<evidence type="ECO:0000256" key="2">
    <source>
        <dbReference type="ARBA" id="ARBA00047806"/>
    </source>
</evidence>
<dbReference type="InterPro" id="IPR036509">
    <property type="entry name" value="Met_Sox_Rdtase_MsrA_sf"/>
</dbReference>
<keyword evidence="1 4" id="KW-0560">Oxidoreductase</keyword>
<comment type="catalytic activity">
    <reaction evidence="3 4">
        <text>[thioredoxin]-disulfide + L-methionine + H2O = L-methionine (S)-S-oxide + [thioredoxin]-dithiol</text>
        <dbReference type="Rhea" id="RHEA:19993"/>
        <dbReference type="Rhea" id="RHEA-COMP:10698"/>
        <dbReference type="Rhea" id="RHEA-COMP:10700"/>
        <dbReference type="ChEBI" id="CHEBI:15377"/>
        <dbReference type="ChEBI" id="CHEBI:29950"/>
        <dbReference type="ChEBI" id="CHEBI:50058"/>
        <dbReference type="ChEBI" id="CHEBI:57844"/>
        <dbReference type="ChEBI" id="CHEBI:58772"/>
        <dbReference type="EC" id="1.8.4.11"/>
    </reaction>
</comment>
<dbReference type="PANTHER" id="PTHR43774:SF1">
    <property type="entry name" value="PEPTIDE METHIONINE SULFOXIDE REDUCTASE MSRA 2"/>
    <property type="match status" value="1"/>
</dbReference>
<dbReference type="EC" id="1.8.4.11" evidence="4"/>
<dbReference type="SUPFAM" id="SSF55068">
    <property type="entry name" value="Peptide methionine sulfoxide reductase"/>
    <property type="match status" value="1"/>
</dbReference>
<comment type="function">
    <text evidence="4">Has an important function as a repair enzyme for proteins that have been inactivated by oxidation. Catalyzes the reversible oxidation-reduction of methionine sulfoxide in proteins to methionine.</text>
</comment>
<dbReference type="AlphaFoldDB" id="A0AAD2AVV0"/>
<gene>
    <name evidence="4 6" type="primary">msrA</name>
    <name evidence="6" type="ORF">LMG18091_00687</name>
</gene>
<dbReference type="Pfam" id="PF01625">
    <property type="entry name" value="PMSR"/>
    <property type="match status" value="1"/>
</dbReference>